<dbReference type="Pfam" id="PF20577">
    <property type="entry name" value="Phage_ORF5"/>
    <property type="match status" value="1"/>
</dbReference>
<sequence length="97" mass="11128">MKTVYAVFDRKTNSCALCKEAVNIEEFQRWFATVFLRDSSMFALYPQDYDIYSLCSFNDENMTVDDPASFPPCLICSVDELFSIFKIPRPTSAQPGE</sequence>
<evidence type="ECO:0000313" key="1">
    <source>
        <dbReference type="EMBL" id="DAD72003.1"/>
    </source>
</evidence>
<protein>
    <submittedName>
        <fullName evidence="1">Uncharacterized protein</fullName>
    </submittedName>
</protein>
<proteinExistence type="predicted"/>
<name>A0A8S5LQ84_9VIRU</name>
<dbReference type="EMBL" id="BK015891">
    <property type="protein sequence ID" value="DAD72003.1"/>
    <property type="molecule type" value="Genomic_DNA"/>
</dbReference>
<accession>A0A8S5LQ84</accession>
<organism evidence="1">
    <name type="scientific">Microviridae sp. ctydc4</name>
    <dbReference type="NCBI Taxonomy" id="2827623"/>
    <lineage>
        <taxon>Viruses</taxon>
        <taxon>Monodnaviria</taxon>
        <taxon>Sangervirae</taxon>
        <taxon>Phixviricota</taxon>
        <taxon>Malgrandaviricetes</taxon>
        <taxon>Petitvirales</taxon>
        <taxon>Microviridae</taxon>
    </lineage>
</organism>
<dbReference type="InterPro" id="IPR046781">
    <property type="entry name" value="Phage_ORF5"/>
</dbReference>
<reference evidence="1" key="1">
    <citation type="journal article" date="2021" name="Proc. Natl. Acad. Sci. U.S.A.">
        <title>A Catalog of Tens of Thousands of Viruses from Human Metagenomes Reveals Hidden Associations with Chronic Diseases.</title>
        <authorList>
            <person name="Tisza M.J."/>
            <person name="Buck C.B."/>
        </authorList>
    </citation>
    <scope>NUCLEOTIDE SEQUENCE</scope>
    <source>
        <strain evidence="1">Ctydc4</strain>
    </source>
</reference>